<dbReference type="EC" id="3.1.3.48" evidence="5"/>
<keyword evidence="6" id="KW-0175">Coiled coil</keyword>
<dbReference type="Proteomes" id="UP000070376">
    <property type="component" value="Unassembled WGS sequence"/>
</dbReference>
<name>A0A133L039_HEYCO</name>
<dbReference type="Pfam" id="PF19567">
    <property type="entry name" value="CpsB_CapC"/>
    <property type="match status" value="1"/>
</dbReference>
<dbReference type="InterPro" id="IPR016195">
    <property type="entry name" value="Pol/histidinol_Pase-like"/>
</dbReference>
<dbReference type="RefSeq" id="WP_061086456.1">
    <property type="nucleotide sequence ID" value="NZ_JABBFU010000042.1"/>
</dbReference>
<dbReference type="PANTHER" id="PTHR39181">
    <property type="entry name" value="TYROSINE-PROTEIN PHOSPHATASE YWQE"/>
    <property type="match status" value="1"/>
</dbReference>
<evidence type="ECO:0000313" key="8">
    <source>
        <dbReference type="Proteomes" id="UP000070376"/>
    </source>
</evidence>
<keyword evidence="3 5" id="KW-0904">Protein phosphatase</keyword>
<dbReference type="GO" id="GO:0004725">
    <property type="term" value="F:protein tyrosine phosphatase activity"/>
    <property type="evidence" value="ECO:0007669"/>
    <property type="project" value="UniProtKB-UniRule"/>
</dbReference>
<dbReference type="InterPro" id="IPR016667">
    <property type="entry name" value="Caps_polysacc_synth_CpsB/CapC"/>
</dbReference>
<dbReference type="PIRSF" id="PIRSF016557">
    <property type="entry name" value="Caps_synth_CpsB"/>
    <property type="match status" value="1"/>
</dbReference>
<feature type="coiled-coil region" evidence="6">
    <location>
        <begin position="45"/>
        <end position="76"/>
    </location>
</feature>
<evidence type="ECO:0000256" key="3">
    <source>
        <dbReference type="ARBA" id="ARBA00022912"/>
    </source>
</evidence>
<dbReference type="SUPFAM" id="SSF89550">
    <property type="entry name" value="PHP domain-like"/>
    <property type="match status" value="1"/>
</dbReference>
<evidence type="ECO:0000256" key="5">
    <source>
        <dbReference type="PIRNR" id="PIRNR016557"/>
    </source>
</evidence>
<organism evidence="7 8">
    <name type="scientific">Heyndrickxia coagulans</name>
    <name type="common">Weizmannia coagulans</name>
    <dbReference type="NCBI Taxonomy" id="1398"/>
    <lineage>
        <taxon>Bacteria</taxon>
        <taxon>Bacillati</taxon>
        <taxon>Bacillota</taxon>
        <taxon>Bacilli</taxon>
        <taxon>Bacillales</taxon>
        <taxon>Bacillaceae</taxon>
        <taxon>Heyndrickxia</taxon>
    </lineage>
</organism>
<dbReference type="EMBL" id="LRPN01000018">
    <property type="protein sequence ID" value="KWZ85244.1"/>
    <property type="molecule type" value="Genomic_DNA"/>
</dbReference>
<comment type="catalytic activity">
    <reaction evidence="4 5">
        <text>O-phospho-L-tyrosyl-[protein] + H2O = L-tyrosyl-[protein] + phosphate</text>
        <dbReference type="Rhea" id="RHEA:10684"/>
        <dbReference type="Rhea" id="RHEA-COMP:10136"/>
        <dbReference type="Rhea" id="RHEA-COMP:20101"/>
        <dbReference type="ChEBI" id="CHEBI:15377"/>
        <dbReference type="ChEBI" id="CHEBI:43474"/>
        <dbReference type="ChEBI" id="CHEBI:46858"/>
        <dbReference type="ChEBI" id="CHEBI:61978"/>
        <dbReference type="EC" id="3.1.3.48"/>
    </reaction>
</comment>
<comment type="caution">
    <text evidence="7">The sequence shown here is derived from an EMBL/GenBank/DDBJ whole genome shotgun (WGS) entry which is preliminary data.</text>
</comment>
<evidence type="ECO:0000256" key="1">
    <source>
        <dbReference type="ARBA" id="ARBA00005750"/>
    </source>
</evidence>
<protein>
    <recommendedName>
        <fullName evidence="5">Tyrosine-protein phosphatase</fullName>
        <ecNumber evidence="5">3.1.3.48</ecNumber>
    </recommendedName>
</protein>
<evidence type="ECO:0000256" key="2">
    <source>
        <dbReference type="ARBA" id="ARBA00022801"/>
    </source>
</evidence>
<accession>A0A133L039</accession>
<dbReference type="AlphaFoldDB" id="A0A133L039"/>
<sequence length="254" mass="28956">MMDIHCHILPGIDDGAQTIYDSLDMAKQAVSQGIKQIIATPHHMNGKYENRKTEIVQKVNELNEKLKEERIDLEILPGQENRIYGEILEDYEKGEIQTLAGTSYLFIEFPSGHVPRYAETLLYEIQVKGLMPIIVHPERNAELIQHPDRLYEMVNNGVTTQITAASLTGAFGKKIKKFTEQLIEANLTHFLASDAHNVKTRAFKMDEAADEIEKKYGTDMLYFFTENAELLAGGQSIYREIPQPVRQKKLFGLF</sequence>
<reference evidence="8" key="1">
    <citation type="submission" date="2016-01" db="EMBL/GenBank/DDBJ databases">
        <authorList>
            <person name="Mitreva M."/>
            <person name="Pepin K.H."/>
            <person name="Mihindukulasuriya K.A."/>
            <person name="Fulton R."/>
            <person name="Fronick C."/>
            <person name="O'Laughlin M."/>
            <person name="Miner T."/>
            <person name="Herter B."/>
            <person name="Rosa B.A."/>
            <person name="Cordes M."/>
            <person name="Tomlinson C."/>
            <person name="Wollam A."/>
            <person name="Palsikar V.B."/>
            <person name="Mardis E.R."/>
            <person name="Wilson R.K."/>
        </authorList>
    </citation>
    <scope>NUCLEOTIDE SEQUENCE [LARGE SCALE GENOMIC DNA]</scope>
    <source>
        <strain evidence="8">GED7749B</strain>
    </source>
</reference>
<comment type="similarity">
    <text evidence="1 5">Belongs to the metallo-dependent hydrolases superfamily. CpsB/CapC family.</text>
</comment>
<dbReference type="GO" id="GO:0030145">
    <property type="term" value="F:manganese ion binding"/>
    <property type="evidence" value="ECO:0007669"/>
    <property type="project" value="UniProtKB-UniRule"/>
</dbReference>
<keyword evidence="2 5" id="KW-0378">Hydrolase</keyword>
<gene>
    <name evidence="7" type="ORF">HMPREF3213_00538</name>
</gene>
<evidence type="ECO:0000313" key="7">
    <source>
        <dbReference type="EMBL" id="KWZ85244.1"/>
    </source>
</evidence>
<evidence type="ECO:0000256" key="6">
    <source>
        <dbReference type="SAM" id="Coils"/>
    </source>
</evidence>
<dbReference type="PANTHER" id="PTHR39181:SF1">
    <property type="entry name" value="TYROSINE-PROTEIN PHOSPHATASE YWQE"/>
    <property type="match status" value="1"/>
</dbReference>
<dbReference type="Gene3D" id="3.20.20.140">
    <property type="entry name" value="Metal-dependent hydrolases"/>
    <property type="match status" value="1"/>
</dbReference>
<evidence type="ECO:0000256" key="4">
    <source>
        <dbReference type="ARBA" id="ARBA00051722"/>
    </source>
</evidence>
<dbReference type="PATRIC" id="fig|1398.22.peg.534"/>
<proteinExistence type="inferred from homology"/>